<dbReference type="AlphaFoldDB" id="G0N2X7"/>
<gene>
    <name evidence="3" type="ORF">CAEBREN_10914</name>
</gene>
<feature type="region of interest" description="Disordered" evidence="1">
    <location>
        <begin position="197"/>
        <end position="224"/>
    </location>
</feature>
<name>G0N2X7_CAEBE</name>
<protein>
    <recommendedName>
        <fullName evidence="5">DOMON domain-containing protein</fullName>
    </recommendedName>
</protein>
<feature type="signal peptide" evidence="2">
    <location>
        <begin position="1"/>
        <end position="15"/>
    </location>
</feature>
<feature type="compositionally biased region" description="Basic and acidic residues" evidence="1">
    <location>
        <begin position="204"/>
        <end position="224"/>
    </location>
</feature>
<dbReference type="PANTHER" id="PTHR21449:SF5">
    <property type="entry name" value="CUB DOMAIN-CONTAINING PROTEIN-RELATED"/>
    <property type="match status" value="1"/>
</dbReference>
<organism evidence="4">
    <name type="scientific">Caenorhabditis brenneri</name>
    <name type="common">Nematode worm</name>
    <dbReference type="NCBI Taxonomy" id="135651"/>
    <lineage>
        <taxon>Eukaryota</taxon>
        <taxon>Metazoa</taxon>
        <taxon>Ecdysozoa</taxon>
        <taxon>Nematoda</taxon>
        <taxon>Chromadorea</taxon>
        <taxon>Rhabditida</taxon>
        <taxon>Rhabditina</taxon>
        <taxon>Rhabditomorpha</taxon>
        <taxon>Rhabditoidea</taxon>
        <taxon>Rhabditidae</taxon>
        <taxon>Peloderinae</taxon>
        <taxon>Caenorhabditis</taxon>
    </lineage>
</organism>
<dbReference type="Proteomes" id="UP000008068">
    <property type="component" value="Unassembled WGS sequence"/>
</dbReference>
<accession>G0N2X7</accession>
<evidence type="ECO:0000256" key="1">
    <source>
        <dbReference type="SAM" id="MobiDB-lite"/>
    </source>
</evidence>
<evidence type="ECO:0000256" key="2">
    <source>
        <dbReference type="SAM" id="SignalP"/>
    </source>
</evidence>
<feature type="compositionally biased region" description="Acidic residues" evidence="1">
    <location>
        <begin position="456"/>
        <end position="475"/>
    </location>
</feature>
<feature type="region of interest" description="Disordered" evidence="1">
    <location>
        <begin position="396"/>
        <end position="480"/>
    </location>
</feature>
<reference evidence="4" key="1">
    <citation type="submission" date="2011-07" db="EMBL/GenBank/DDBJ databases">
        <authorList>
            <consortium name="Caenorhabditis brenneri Sequencing and Analysis Consortium"/>
            <person name="Wilson R.K."/>
        </authorList>
    </citation>
    <scope>NUCLEOTIDE SEQUENCE [LARGE SCALE GENOMIC DNA]</scope>
    <source>
        <strain evidence="4">PB2801</strain>
    </source>
</reference>
<feature type="compositionally biased region" description="Basic and acidic residues" evidence="1">
    <location>
        <begin position="396"/>
        <end position="455"/>
    </location>
</feature>
<evidence type="ECO:0000313" key="4">
    <source>
        <dbReference type="Proteomes" id="UP000008068"/>
    </source>
</evidence>
<proteinExistence type="predicted"/>
<feature type="chain" id="PRO_5012723039" description="DOMON domain-containing protein" evidence="2">
    <location>
        <begin position="16"/>
        <end position="500"/>
    </location>
</feature>
<dbReference type="InParanoid" id="G0N2X7"/>
<keyword evidence="4" id="KW-1185">Reference proteome</keyword>
<dbReference type="HOGENOM" id="CLU_545410_0_0_1"/>
<evidence type="ECO:0000313" key="3">
    <source>
        <dbReference type="EMBL" id="EGT51154.1"/>
    </source>
</evidence>
<dbReference type="EMBL" id="GL379832">
    <property type="protein sequence ID" value="EGT51154.1"/>
    <property type="molecule type" value="Genomic_DNA"/>
</dbReference>
<evidence type="ECO:0008006" key="5">
    <source>
        <dbReference type="Google" id="ProtNLM"/>
    </source>
</evidence>
<keyword evidence="2" id="KW-0732">Signal</keyword>
<sequence length="500" mass="57449">MLLFSLFLLPLLTNADEGPPPPPTTPLVTPPALCIKPGTCYGLPAACQPDTDRNCRVWMEFHVEQRTVSIHINSELEDGTFFALTADIPSVETKEYVICVPRGGRRLRGDASDGKTIRIVEELPSDPDSIQTYFNRNFICTFHEDELPDLFSTRSNFFIAEGTPYSDQIIIPPLTELLPIGQEDIWTNEQLEEEAWSLDESPEPLDHLEPLEEHQESNRMERRDLEDRDQKWDCSQQGSCYGLPVNCQPESDGNDCRVWVDLDEQHVRIHVNSEIHEETYFALSQGAEPEGKDHQEGKKKEYLICVPRAAKRLRGEAVDGEAVRIVDKLKSSPSAVQTYFNRNFICNFFEHELPKDFSKKSNKFFMTEGLLVNNLTIPQGLELAVIDSNIWTSGHSDRRVARDTTETQIKRPDEKEVERQKRGIVEEPTPHQVQEDQNNKDTDQKSERNNQKESDHDDDDMKEEENDRDDDDSDENYSTTFSPYVYPIVLIALVRFLRNF</sequence>
<dbReference type="PANTHER" id="PTHR21449">
    <property type="entry name" value="PROTEIN CBG05271-RELATED"/>
    <property type="match status" value="1"/>
</dbReference>